<dbReference type="PROSITE" id="PS51094">
    <property type="entry name" value="PTS_EIIA_TYPE_2"/>
    <property type="match status" value="1"/>
</dbReference>
<dbReference type="Gene3D" id="3.50.30.10">
    <property type="entry name" value="Phosphohistidine domain"/>
    <property type="match status" value="1"/>
</dbReference>
<evidence type="ECO:0000313" key="18">
    <source>
        <dbReference type="Proteomes" id="UP000092607"/>
    </source>
</evidence>
<dbReference type="InterPro" id="IPR035895">
    <property type="entry name" value="HPr-like_sf"/>
</dbReference>
<dbReference type="InterPro" id="IPR023151">
    <property type="entry name" value="PEP_util_CS"/>
</dbReference>
<dbReference type="PROSITE" id="PS00370">
    <property type="entry name" value="PEP_ENZYMES_PHOS_SITE"/>
    <property type="match status" value="1"/>
</dbReference>
<comment type="cofactor">
    <cofactor evidence="2">
        <name>Mg(2+)</name>
        <dbReference type="ChEBI" id="CHEBI:18420"/>
    </cofactor>
</comment>
<dbReference type="InterPro" id="IPR015813">
    <property type="entry name" value="Pyrv/PenolPyrv_kinase-like_dom"/>
</dbReference>
<keyword evidence="7" id="KW-0963">Cytoplasm</keyword>
<dbReference type="Pfam" id="PF00381">
    <property type="entry name" value="PTS-HPr"/>
    <property type="match status" value="1"/>
</dbReference>
<dbReference type="InterPro" id="IPR040442">
    <property type="entry name" value="Pyrv_kinase-like_dom_sf"/>
</dbReference>
<dbReference type="InterPro" id="IPR008731">
    <property type="entry name" value="PTS_EIN"/>
</dbReference>
<reference evidence="17 18" key="1">
    <citation type="submission" date="2016-06" db="EMBL/GenBank/DDBJ databases">
        <title>Draft genome of Moraxella lacunata CCUG 57757A.</title>
        <authorList>
            <person name="Salva-Serra F."/>
            <person name="Engstrom-Jakobsson H."/>
            <person name="Thorell K."/>
            <person name="Gonzales-Siles L."/>
            <person name="Karlsson R."/>
            <person name="Boulund F."/>
            <person name="Engstrand L."/>
            <person name="Kristiansson E."/>
            <person name="Moore E."/>
        </authorList>
    </citation>
    <scope>NUCLEOTIDE SEQUENCE [LARGE SCALE GENOMIC DNA]</scope>
    <source>
        <strain evidence="17 18">CCUG 57757A</strain>
    </source>
</reference>
<dbReference type="CDD" id="cd00211">
    <property type="entry name" value="PTS_IIA_fru"/>
    <property type="match status" value="1"/>
</dbReference>
<dbReference type="SUPFAM" id="SSF51621">
    <property type="entry name" value="Phosphoenolpyruvate/pyruvate domain"/>
    <property type="match status" value="1"/>
</dbReference>
<keyword evidence="8" id="KW-0597">Phosphoprotein</keyword>
<keyword evidence="14" id="KW-0460">Magnesium</keyword>
<dbReference type="SUPFAM" id="SSF47831">
    <property type="entry name" value="Enzyme I of the PEP:sugar phosphotransferase system HPr-binding (sub)domain"/>
    <property type="match status" value="1"/>
</dbReference>
<dbReference type="GO" id="GO:0046872">
    <property type="term" value="F:metal ion binding"/>
    <property type="evidence" value="ECO:0007669"/>
    <property type="project" value="UniProtKB-KW"/>
</dbReference>
<evidence type="ECO:0000259" key="15">
    <source>
        <dbReference type="PROSITE" id="PS51094"/>
    </source>
</evidence>
<keyword evidence="10 17" id="KW-0808">Transferase</keyword>
<evidence type="ECO:0000313" key="17">
    <source>
        <dbReference type="EMBL" id="OBX60691.1"/>
    </source>
</evidence>
<dbReference type="OrthoDB" id="9765468at2"/>
<dbReference type="AlphaFoldDB" id="A0A1B8PXI6"/>
<dbReference type="GO" id="GO:0016301">
    <property type="term" value="F:kinase activity"/>
    <property type="evidence" value="ECO:0007669"/>
    <property type="project" value="UniProtKB-KW"/>
</dbReference>
<dbReference type="InterPro" id="IPR008279">
    <property type="entry name" value="PEP-util_enz_mobile_dom"/>
</dbReference>
<keyword evidence="11" id="KW-0598">Phosphotransferase system</keyword>
<dbReference type="GO" id="GO:0005737">
    <property type="term" value="C:cytoplasm"/>
    <property type="evidence" value="ECO:0007669"/>
    <property type="project" value="UniProtKB-SubCell"/>
</dbReference>
<dbReference type="Gene3D" id="3.40.930.10">
    <property type="entry name" value="Mannitol-specific EII, Chain A"/>
    <property type="match status" value="1"/>
</dbReference>
<name>A0A1B8PXI6_MORLA</name>
<dbReference type="InterPro" id="IPR050499">
    <property type="entry name" value="PEP-utilizing_PTS_enzyme"/>
</dbReference>
<dbReference type="NCBIfam" id="TIGR01417">
    <property type="entry name" value="PTS_I_fam"/>
    <property type="match status" value="1"/>
</dbReference>
<dbReference type="Pfam" id="PF05524">
    <property type="entry name" value="PEP-utilisers_N"/>
    <property type="match status" value="1"/>
</dbReference>
<dbReference type="SUPFAM" id="SSF52009">
    <property type="entry name" value="Phosphohistidine domain"/>
    <property type="match status" value="1"/>
</dbReference>
<dbReference type="Proteomes" id="UP000092607">
    <property type="component" value="Unassembled WGS sequence"/>
</dbReference>
<dbReference type="PROSITE" id="PS00369">
    <property type="entry name" value="PTS_HPR_HIS"/>
    <property type="match status" value="1"/>
</dbReference>
<evidence type="ECO:0000256" key="5">
    <source>
        <dbReference type="ARBA" id="ARBA00012232"/>
    </source>
</evidence>
<evidence type="ECO:0000256" key="9">
    <source>
        <dbReference type="ARBA" id="ARBA00022597"/>
    </source>
</evidence>
<evidence type="ECO:0000256" key="12">
    <source>
        <dbReference type="ARBA" id="ARBA00022723"/>
    </source>
</evidence>
<feature type="domain" description="PTS EIIA type-2" evidence="15">
    <location>
        <begin position="2"/>
        <end position="142"/>
    </location>
</feature>
<dbReference type="CDD" id="cd00367">
    <property type="entry name" value="PTS-HPr_like"/>
    <property type="match status" value="1"/>
</dbReference>
<dbReference type="Gene3D" id="1.10.274.10">
    <property type="entry name" value="PtsI, HPr-binding domain"/>
    <property type="match status" value="1"/>
</dbReference>
<proteinExistence type="inferred from homology"/>
<dbReference type="InterPro" id="IPR000121">
    <property type="entry name" value="PEP_util_C"/>
</dbReference>
<evidence type="ECO:0000256" key="2">
    <source>
        <dbReference type="ARBA" id="ARBA00001946"/>
    </source>
</evidence>
<evidence type="ECO:0000256" key="8">
    <source>
        <dbReference type="ARBA" id="ARBA00022553"/>
    </source>
</evidence>
<dbReference type="PROSITE" id="PS00742">
    <property type="entry name" value="PEP_ENZYMES_2"/>
    <property type="match status" value="1"/>
</dbReference>
<keyword evidence="17" id="KW-0670">Pyruvate</keyword>
<dbReference type="Pfam" id="PF02896">
    <property type="entry name" value="PEP-utilizers_C"/>
    <property type="match status" value="1"/>
</dbReference>
<dbReference type="Pfam" id="PF00391">
    <property type="entry name" value="PEP-utilizers"/>
    <property type="match status" value="1"/>
</dbReference>
<dbReference type="InterPro" id="IPR006318">
    <property type="entry name" value="PTS_EI-like"/>
</dbReference>
<dbReference type="InterPro" id="IPR016152">
    <property type="entry name" value="PTrfase/Anion_transptr"/>
</dbReference>
<dbReference type="PROSITE" id="PS51350">
    <property type="entry name" value="PTS_HPR_DOM"/>
    <property type="match status" value="1"/>
</dbReference>
<dbReference type="InterPro" id="IPR036618">
    <property type="entry name" value="PtsI_HPr-bd_sf"/>
</dbReference>
<dbReference type="InterPro" id="IPR001020">
    <property type="entry name" value="PTS_HPr_His_P_site"/>
</dbReference>
<evidence type="ECO:0000256" key="11">
    <source>
        <dbReference type="ARBA" id="ARBA00022683"/>
    </source>
</evidence>
<dbReference type="InterPro" id="IPR018274">
    <property type="entry name" value="PEP_util_AS"/>
</dbReference>
<dbReference type="InterPro" id="IPR002178">
    <property type="entry name" value="PTS_EIIA_type-2_dom"/>
</dbReference>
<dbReference type="Pfam" id="PF00359">
    <property type="entry name" value="PTS_EIIA_2"/>
    <property type="match status" value="1"/>
</dbReference>
<gene>
    <name evidence="17" type="ORF">A9309_09305</name>
</gene>
<keyword evidence="9" id="KW-0762">Sugar transport</keyword>
<dbReference type="GO" id="GO:0008965">
    <property type="term" value="F:phosphoenolpyruvate-protein phosphotransferase activity"/>
    <property type="evidence" value="ECO:0007669"/>
    <property type="project" value="UniProtKB-EC"/>
</dbReference>
<dbReference type="PRINTS" id="PR01736">
    <property type="entry name" value="PHPHTRNFRASE"/>
</dbReference>
<evidence type="ECO:0000256" key="7">
    <source>
        <dbReference type="ARBA" id="ARBA00022490"/>
    </source>
</evidence>
<comment type="similarity">
    <text evidence="4">Belongs to the PEP-utilizing enzyme family.</text>
</comment>
<evidence type="ECO:0000256" key="14">
    <source>
        <dbReference type="ARBA" id="ARBA00022842"/>
    </source>
</evidence>
<dbReference type="SUPFAM" id="SSF55804">
    <property type="entry name" value="Phoshotransferase/anion transport protein"/>
    <property type="match status" value="1"/>
</dbReference>
<dbReference type="InterPro" id="IPR036637">
    <property type="entry name" value="Phosphohistidine_dom_sf"/>
</dbReference>
<evidence type="ECO:0000256" key="4">
    <source>
        <dbReference type="ARBA" id="ARBA00007837"/>
    </source>
</evidence>
<dbReference type="EC" id="2.7.3.9" evidence="5"/>
<dbReference type="PROSITE" id="PS00372">
    <property type="entry name" value="PTS_EIIA_TYPE_2_HIS"/>
    <property type="match status" value="1"/>
</dbReference>
<accession>A0A1B8PXI6</accession>
<dbReference type="EMBL" id="LZMS01000085">
    <property type="protein sequence ID" value="OBX60691.1"/>
    <property type="molecule type" value="Genomic_DNA"/>
</dbReference>
<dbReference type="SUPFAM" id="SSF55594">
    <property type="entry name" value="HPr-like"/>
    <property type="match status" value="1"/>
</dbReference>
<evidence type="ECO:0000256" key="10">
    <source>
        <dbReference type="ARBA" id="ARBA00022679"/>
    </source>
</evidence>
<evidence type="ECO:0000256" key="13">
    <source>
        <dbReference type="ARBA" id="ARBA00022777"/>
    </source>
</evidence>
<evidence type="ECO:0000256" key="3">
    <source>
        <dbReference type="ARBA" id="ARBA00004496"/>
    </source>
</evidence>
<sequence length="966" mass="102625">MLNLTATDVRMNAQATNKDEALSLLAKILSEDGLATADYLAGLQAREAQTSTYLGQGIAIPHGTPESRACVQQTGVRLVHFADGVVWNDDGERAYLLVGICAKSDEHLSILRQLTRTLGDDVADDIKNAKTAEQIITIINGDKVHGKTSFVVHENLLKTEVVASDIDELYGVAVNVLKNQGKITGVVGIRPAFVQLSSHLGCVTLEHDELVAEPALALVVAKKALAWQDKTVQALAVIAGNRHTDKQALAGVYDVLLNDEFNAKLTALSVGELAEWLGAERAVHWQSASVVLLNAHGLHARPATALSELAKGATGELKVAVDNGAYVSAKSLTKLLSLGATRGQSLTFIAEPNTDATEYLPKLIQAVQDGLGEEVTPISNSQANNQANSQENHEPAPVLDLSDNTIITKGERTHATSASVGLAHGVAFVARQTRFDYAVQGGDKASEWASLQQAIGAVKAELTDFVQHAKKMSIAKIFTAHVALLDDEEVTHGAKDGIDDGLSAAAAWHAHIEQLAKVQASVANHLLAERAADLRDVGQKVLAKLTGQTLTAEPDEPYVLIKEDLLPSDVARLDPARVAGIITAVGGASSHSAIVARALGIPAIVGAGKGVLDINDGEQVLIDGGQGWFVVAPTDEMVAVAKAEQASWAERKRLASETALNPAITQDGHQVEIAVNLGNVHDTKMAVESGAEAVGLLRTELVFMSHQSVPDIDTQVADYTQVFDALDGRPLVVRTLDVGGDKPLPYLPMPFEDNPFLGVRGIRLTLRQPALLENQLIALIKASKGRDLRIMFPMIGRLEEWHDAKAILDKVLTDHPHDKLQVGMMIEVPSAAVMADVFASEVDFFSIGTNDLTQYALAIDRGHATLSKDADGLHPSVLRLIQNTVANAHAHGKWVGVCGELAGDERAIPILVGLGVDELSMSAGSIALAKAVVRELNFADCQYLAKKALACTSAGEVRALTVAKES</sequence>
<dbReference type="GO" id="GO:0009401">
    <property type="term" value="P:phosphoenolpyruvate-dependent sugar phosphotransferase system"/>
    <property type="evidence" value="ECO:0007669"/>
    <property type="project" value="UniProtKB-KW"/>
</dbReference>
<keyword evidence="12" id="KW-0479">Metal-binding</keyword>
<keyword evidence="6" id="KW-0813">Transport</keyword>
<organism evidence="17 18">
    <name type="scientific">Moraxella lacunata</name>
    <dbReference type="NCBI Taxonomy" id="477"/>
    <lineage>
        <taxon>Bacteria</taxon>
        <taxon>Pseudomonadati</taxon>
        <taxon>Pseudomonadota</taxon>
        <taxon>Gammaproteobacteria</taxon>
        <taxon>Moraxellales</taxon>
        <taxon>Moraxellaceae</taxon>
        <taxon>Moraxella</taxon>
    </lineage>
</organism>
<comment type="catalytic activity">
    <reaction evidence="1">
        <text>L-histidyl-[protein] + phosphoenolpyruvate = N(pros)-phospho-L-histidyl-[protein] + pyruvate</text>
        <dbReference type="Rhea" id="RHEA:23880"/>
        <dbReference type="Rhea" id="RHEA-COMP:9745"/>
        <dbReference type="Rhea" id="RHEA-COMP:9746"/>
        <dbReference type="ChEBI" id="CHEBI:15361"/>
        <dbReference type="ChEBI" id="CHEBI:29979"/>
        <dbReference type="ChEBI" id="CHEBI:58702"/>
        <dbReference type="ChEBI" id="CHEBI:64837"/>
        <dbReference type="EC" id="2.7.3.9"/>
    </reaction>
</comment>
<dbReference type="PANTHER" id="PTHR46244">
    <property type="entry name" value="PHOSPHOENOLPYRUVATE-PROTEIN PHOSPHOTRANSFERASE"/>
    <property type="match status" value="1"/>
</dbReference>
<dbReference type="RefSeq" id="WP_065256516.1">
    <property type="nucleotide sequence ID" value="NZ_JARDJM010000032.1"/>
</dbReference>
<evidence type="ECO:0000256" key="6">
    <source>
        <dbReference type="ARBA" id="ARBA00022448"/>
    </source>
</evidence>
<keyword evidence="13" id="KW-0418">Kinase</keyword>
<protein>
    <recommendedName>
        <fullName evidence="5">phosphoenolpyruvate--protein phosphotransferase</fullName>
        <ecNumber evidence="5">2.7.3.9</ecNumber>
    </recommendedName>
</protein>
<dbReference type="PANTHER" id="PTHR46244:SF6">
    <property type="entry name" value="PHOSPHOENOLPYRUVATE-PROTEIN PHOSPHOTRANSFERASE"/>
    <property type="match status" value="1"/>
</dbReference>
<evidence type="ECO:0000259" key="16">
    <source>
        <dbReference type="PROSITE" id="PS51350"/>
    </source>
</evidence>
<dbReference type="Gene3D" id="3.20.20.60">
    <property type="entry name" value="Phosphoenolpyruvate-binding domains"/>
    <property type="match status" value="1"/>
</dbReference>
<comment type="caution">
    <text evidence="17">The sequence shown here is derived from an EMBL/GenBank/DDBJ whole genome shotgun (WGS) entry which is preliminary data.</text>
</comment>
<comment type="subcellular location">
    <subcellularLocation>
        <location evidence="3">Cytoplasm</location>
    </subcellularLocation>
</comment>
<evidence type="ECO:0000256" key="1">
    <source>
        <dbReference type="ARBA" id="ARBA00000683"/>
    </source>
</evidence>
<dbReference type="InterPro" id="IPR000032">
    <property type="entry name" value="HPr-like"/>
</dbReference>
<dbReference type="Gene3D" id="3.30.1340.10">
    <property type="entry name" value="HPr-like"/>
    <property type="match status" value="1"/>
</dbReference>
<dbReference type="PRINTS" id="PR00107">
    <property type="entry name" value="PHOSPHOCPHPR"/>
</dbReference>
<feature type="domain" description="HPr" evidence="16">
    <location>
        <begin position="285"/>
        <end position="374"/>
    </location>
</feature>